<dbReference type="PANTHER" id="PTHR34009">
    <property type="entry name" value="PROTEIN STAR"/>
    <property type="match status" value="1"/>
</dbReference>
<gene>
    <name evidence="3" type="ORF">K0M31_018278</name>
</gene>
<dbReference type="EMBL" id="JAHYIQ010000068">
    <property type="protein sequence ID" value="KAK1116596.1"/>
    <property type="molecule type" value="Genomic_DNA"/>
</dbReference>
<dbReference type="InterPro" id="IPR006342">
    <property type="entry name" value="FkbM_mtfrase"/>
</dbReference>
<comment type="caution">
    <text evidence="3">The sequence shown here is derived from an EMBL/GenBank/DDBJ whole genome shotgun (WGS) entry which is preliminary data.</text>
</comment>
<dbReference type="Gene3D" id="3.40.50.150">
    <property type="entry name" value="Vaccinia Virus protein VP39"/>
    <property type="match status" value="1"/>
</dbReference>
<proteinExistence type="predicted"/>
<dbReference type="GO" id="GO:0031902">
    <property type="term" value="C:late endosome membrane"/>
    <property type="evidence" value="ECO:0007669"/>
    <property type="project" value="TreeGrafter"/>
</dbReference>
<dbReference type="GO" id="GO:0006888">
    <property type="term" value="P:endoplasmic reticulum to Golgi vesicle-mediated transport"/>
    <property type="evidence" value="ECO:0007669"/>
    <property type="project" value="TreeGrafter"/>
</dbReference>
<feature type="transmembrane region" description="Helical" evidence="1">
    <location>
        <begin position="21"/>
        <end position="43"/>
    </location>
</feature>
<protein>
    <recommendedName>
        <fullName evidence="2">Methyltransferase FkbM domain-containing protein</fullName>
    </recommendedName>
</protein>
<evidence type="ECO:0000313" key="3">
    <source>
        <dbReference type="EMBL" id="KAK1116596.1"/>
    </source>
</evidence>
<dbReference type="Pfam" id="PF05050">
    <property type="entry name" value="Methyltransf_21"/>
    <property type="match status" value="1"/>
</dbReference>
<feature type="domain" description="Methyltransferase FkbM" evidence="2">
    <location>
        <begin position="138"/>
        <end position="301"/>
    </location>
</feature>
<dbReference type="GO" id="GO:0005886">
    <property type="term" value="C:plasma membrane"/>
    <property type="evidence" value="ECO:0007669"/>
    <property type="project" value="TreeGrafter"/>
</dbReference>
<dbReference type="GO" id="GO:0016197">
    <property type="term" value="P:endosomal transport"/>
    <property type="evidence" value="ECO:0007669"/>
    <property type="project" value="TreeGrafter"/>
</dbReference>
<keyword evidence="4" id="KW-1185">Reference proteome</keyword>
<keyword evidence="1" id="KW-0812">Transmembrane</keyword>
<organism evidence="3 4">
    <name type="scientific">Melipona bicolor</name>
    <dbReference type="NCBI Taxonomy" id="60889"/>
    <lineage>
        <taxon>Eukaryota</taxon>
        <taxon>Metazoa</taxon>
        <taxon>Ecdysozoa</taxon>
        <taxon>Arthropoda</taxon>
        <taxon>Hexapoda</taxon>
        <taxon>Insecta</taxon>
        <taxon>Pterygota</taxon>
        <taxon>Neoptera</taxon>
        <taxon>Endopterygota</taxon>
        <taxon>Hymenoptera</taxon>
        <taxon>Apocrita</taxon>
        <taxon>Aculeata</taxon>
        <taxon>Apoidea</taxon>
        <taxon>Anthophila</taxon>
        <taxon>Apidae</taxon>
        <taxon>Melipona</taxon>
    </lineage>
</organism>
<dbReference type="InterPro" id="IPR053202">
    <property type="entry name" value="EGF_Rcpt_Signaling_Reg"/>
</dbReference>
<accession>A0AA40FCW1</accession>
<evidence type="ECO:0000256" key="1">
    <source>
        <dbReference type="SAM" id="Phobius"/>
    </source>
</evidence>
<dbReference type="Proteomes" id="UP001177670">
    <property type="component" value="Unassembled WGS sequence"/>
</dbReference>
<dbReference type="AlphaFoldDB" id="A0AA40FCW1"/>
<dbReference type="SUPFAM" id="SSF53335">
    <property type="entry name" value="S-adenosyl-L-methionine-dependent methyltransferases"/>
    <property type="match status" value="1"/>
</dbReference>
<name>A0AA40FCW1_9HYME</name>
<dbReference type="PANTHER" id="PTHR34009:SF2">
    <property type="entry name" value="PROTEIN STAR"/>
    <property type="match status" value="1"/>
</dbReference>
<dbReference type="GO" id="GO:0005794">
    <property type="term" value="C:Golgi apparatus"/>
    <property type="evidence" value="ECO:0007669"/>
    <property type="project" value="TreeGrafter"/>
</dbReference>
<sequence length="326" mass="37778">MPSIVSCLHSCIFRMRYARKFYFALTVLGISLVILILQFLIMFHVPSTQEEPDAFEEVLNRWYNFTNGTGWYNNKIQSSEMKNWQHYLNEIRKYWIIRRFDPKKSYNLKNPKIEDYSMGQTNAIRTILKNKKNGFFVECGAYDGETRSNTLALERYLGWDGLLIEADPVNFSNMMDKNRNAYLTATCLSTKPYPSVSTFLMAKNIGRLHNPHDPDRYLPNTPDVVHSGVHISVQCFPFPDLMAALNVTTVNYFSLDIEGDELQVLRTIPFSTINIETLSVEFSHVPNGEHKLMNFMNKKGYYPYSFVIGPNNLANDIIFVKRNLTI</sequence>
<reference evidence="3" key="1">
    <citation type="submission" date="2021-10" db="EMBL/GenBank/DDBJ databases">
        <title>Melipona bicolor Genome sequencing and assembly.</title>
        <authorList>
            <person name="Araujo N.S."/>
            <person name="Arias M.C."/>
        </authorList>
    </citation>
    <scope>NUCLEOTIDE SEQUENCE</scope>
    <source>
        <strain evidence="3">USP_2M_L1-L4_2017</strain>
        <tissue evidence="3">Whole body</tissue>
    </source>
</reference>
<evidence type="ECO:0000259" key="2">
    <source>
        <dbReference type="Pfam" id="PF05050"/>
    </source>
</evidence>
<evidence type="ECO:0000313" key="4">
    <source>
        <dbReference type="Proteomes" id="UP001177670"/>
    </source>
</evidence>
<dbReference type="InterPro" id="IPR029063">
    <property type="entry name" value="SAM-dependent_MTases_sf"/>
</dbReference>
<keyword evidence="1" id="KW-1133">Transmembrane helix</keyword>
<dbReference type="GO" id="GO:0005789">
    <property type="term" value="C:endoplasmic reticulum membrane"/>
    <property type="evidence" value="ECO:0007669"/>
    <property type="project" value="TreeGrafter"/>
</dbReference>
<keyword evidence="1" id="KW-0472">Membrane</keyword>